<dbReference type="SUPFAM" id="SSF52540">
    <property type="entry name" value="P-loop containing nucleoside triphosphate hydrolases"/>
    <property type="match status" value="1"/>
</dbReference>
<keyword evidence="8" id="KW-1185">Reference proteome</keyword>
<comment type="function">
    <text evidence="5">Part of the ABC transporter complex HmuTUV involved in hemin import. Responsible for energy coupling to the transport system.</text>
</comment>
<evidence type="ECO:0000259" key="6">
    <source>
        <dbReference type="PROSITE" id="PS50893"/>
    </source>
</evidence>
<keyword evidence="3 7" id="KW-0067">ATP-binding</keyword>
<dbReference type="PROSITE" id="PS50893">
    <property type="entry name" value="ABC_TRANSPORTER_2"/>
    <property type="match status" value="1"/>
</dbReference>
<protein>
    <submittedName>
        <fullName evidence="7">ABC-type transporter, ATP-binding protein</fullName>
        <ecNumber evidence="7">3.6.3.34</ecNumber>
    </submittedName>
</protein>
<dbReference type="AlphaFoldDB" id="C0Q8W6"/>
<dbReference type="Pfam" id="PF00005">
    <property type="entry name" value="ABC_tran"/>
    <property type="match status" value="1"/>
</dbReference>
<dbReference type="PANTHER" id="PTHR42794:SF1">
    <property type="entry name" value="HEMIN IMPORT ATP-BINDING PROTEIN HMUV"/>
    <property type="match status" value="1"/>
</dbReference>
<organism evidence="7 8">
    <name type="scientific">Desulforapulum autotrophicum (strain ATCC 43914 / DSM 3382 / VKM B-1955 / HRM2)</name>
    <name type="common">Desulfobacterium autotrophicum</name>
    <dbReference type="NCBI Taxonomy" id="177437"/>
    <lineage>
        <taxon>Bacteria</taxon>
        <taxon>Pseudomonadati</taxon>
        <taxon>Thermodesulfobacteriota</taxon>
        <taxon>Desulfobacteria</taxon>
        <taxon>Desulfobacterales</taxon>
        <taxon>Desulfobacteraceae</taxon>
        <taxon>Desulforapulum</taxon>
    </lineage>
</organism>
<evidence type="ECO:0000313" key="7">
    <source>
        <dbReference type="EMBL" id="ACN14456.1"/>
    </source>
</evidence>
<dbReference type="GO" id="GO:0005524">
    <property type="term" value="F:ATP binding"/>
    <property type="evidence" value="ECO:0007669"/>
    <property type="project" value="UniProtKB-KW"/>
</dbReference>
<dbReference type="eggNOG" id="COG1120">
    <property type="taxonomic scope" value="Bacteria"/>
</dbReference>
<dbReference type="STRING" id="177437.HRM2_13450"/>
<dbReference type="OrthoDB" id="9809450at2"/>
<dbReference type="KEGG" id="dat:HRM2_13450"/>
<dbReference type="InterPro" id="IPR027417">
    <property type="entry name" value="P-loop_NTPase"/>
</dbReference>
<evidence type="ECO:0000256" key="4">
    <source>
        <dbReference type="ARBA" id="ARBA00022967"/>
    </source>
</evidence>
<gene>
    <name evidence="7" type="ordered locus">HRM2_13450</name>
</gene>
<evidence type="ECO:0000256" key="3">
    <source>
        <dbReference type="ARBA" id="ARBA00022840"/>
    </source>
</evidence>
<dbReference type="EC" id="3.6.3.34" evidence="7"/>
<dbReference type="FunFam" id="3.40.50.300:FF:000134">
    <property type="entry name" value="Iron-enterobactin ABC transporter ATP-binding protein"/>
    <property type="match status" value="1"/>
</dbReference>
<proteinExistence type="predicted"/>
<dbReference type="PANTHER" id="PTHR42794">
    <property type="entry name" value="HEMIN IMPORT ATP-BINDING PROTEIN HMUV"/>
    <property type="match status" value="1"/>
</dbReference>
<dbReference type="RefSeq" id="WP_015903243.1">
    <property type="nucleotide sequence ID" value="NC_012108.1"/>
</dbReference>
<name>C0Q8W6_DESAH</name>
<dbReference type="HOGENOM" id="CLU_000604_1_11_7"/>
<feature type="domain" description="ABC transporter" evidence="6">
    <location>
        <begin position="5"/>
        <end position="241"/>
    </location>
</feature>
<dbReference type="Proteomes" id="UP000000442">
    <property type="component" value="Chromosome"/>
</dbReference>
<dbReference type="EMBL" id="CP001087">
    <property type="protein sequence ID" value="ACN14456.1"/>
    <property type="molecule type" value="Genomic_DNA"/>
</dbReference>
<evidence type="ECO:0000256" key="1">
    <source>
        <dbReference type="ARBA" id="ARBA00022448"/>
    </source>
</evidence>
<keyword evidence="7" id="KW-0378">Hydrolase</keyword>
<dbReference type="SMART" id="SM00382">
    <property type="entry name" value="AAA"/>
    <property type="match status" value="1"/>
</dbReference>
<evidence type="ECO:0000256" key="5">
    <source>
        <dbReference type="ARBA" id="ARBA00037066"/>
    </source>
</evidence>
<evidence type="ECO:0000256" key="2">
    <source>
        <dbReference type="ARBA" id="ARBA00022741"/>
    </source>
</evidence>
<dbReference type="GO" id="GO:0016887">
    <property type="term" value="F:ATP hydrolysis activity"/>
    <property type="evidence" value="ECO:0007669"/>
    <property type="project" value="InterPro"/>
</dbReference>
<dbReference type="CDD" id="cd03214">
    <property type="entry name" value="ABC_Iron-Siderophores_B12_Hemin"/>
    <property type="match status" value="1"/>
</dbReference>
<keyword evidence="1" id="KW-0813">Transport</keyword>
<sequence length="269" mass="29896">MDLTVECCGLGFRYGQTQILDDISFGIKPGLFYAILGKNGSGKTTLLHCLNKILKPTAGTVRILGRNMADFSQGEIARHISFVPQEHMEIFPFRVIDVVVMGRAPFIGLTKIPGQEDRRLAMDALRLLGSEHLAGCNFNRISGGERQIVLLAMALVQAGRVMLLDEPTNHLDFHNQYHLLRRIKTLCATQQTSVIASMHDPNMAMCFADRVIMLKHGRIIAAGGLDETMTTANLDRLYETKTVAVSTLERTRFFLPESAVDGLETDTYQ</sequence>
<dbReference type="InterPro" id="IPR003439">
    <property type="entry name" value="ABC_transporter-like_ATP-bd"/>
</dbReference>
<evidence type="ECO:0000313" key="8">
    <source>
        <dbReference type="Proteomes" id="UP000000442"/>
    </source>
</evidence>
<reference evidence="7 8" key="1">
    <citation type="journal article" date="2009" name="Environ. Microbiol.">
        <title>Genome sequence of Desulfobacterium autotrophicum HRM2, a marine sulfate reducer oxidizing organic carbon completely to carbon dioxide.</title>
        <authorList>
            <person name="Strittmatter A.W."/>
            <person name="Liesegang H."/>
            <person name="Rabus R."/>
            <person name="Decker I."/>
            <person name="Amann J."/>
            <person name="Andres S."/>
            <person name="Henne A."/>
            <person name="Fricke W.F."/>
            <person name="Martinez-Arias R."/>
            <person name="Bartels D."/>
            <person name="Goesmann A."/>
            <person name="Krause L."/>
            <person name="Puehler A."/>
            <person name="Klenk H.P."/>
            <person name="Richter M."/>
            <person name="Schuler M."/>
            <person name="Gloeckner F.O."/>
            <person name="Meyerdierks A."/>
            <person name="Gottschalk G."/>
            <person name="Amann R."/>
        </authorList>
    </citation>
    <scope>NUCLEOTIDE SEQUENCE [LARGE SCALE GENOMIC DNA]</scope>
    <source>
        <strain evidence="8">ATCC 43914 / DSM 3382 / HRM2</strain>
    </source>
</reference>
<keyword evidence="4" id="KW-1278">Translocase</keyword>
<dbReference type="Gene3D" id="3.40.50.300">
    <property type="entry name" value="P-loop containing nucleotide triphosphate hydrolases"/>
    <property type="match status" value="1"/>
</dbReference>
<accession>C0Q8W6</accession>
<dbReference type="InterPro" id="IPR003593">
    <property type="entry name" value="AAA+_ATPase"/>
</dbReference>
<keyword evidence="2" id="KW-0547">Nucleotide-binding</keyword>